<keyword evidence="3" id="KW-1185">Reference proteome</keyword>
<gene>
    <name evidence="2" type="ORF">GCM10009741_41470</name>
</gene>
<organism evidence="2 3">
    <name type="scientific">Kribbella lupini</name>
    <dbReference type="NCBI Taxonomy" id="291602"/>
    <lineage>
        <taxon>Bacteria</taxon>
        <taxon>Bacillati</taxon>
        <taxon>Actinomycetota</taxon>
        <taxon>Actinomycetes</taxon>
        <taxon>Propionibacteriales</taxon>
        <taxon>Kribbellaceae</taxon>
        <taxon>Kribbella</taxon>
    </lineage>
</organism>
<evidence type="ECO:0000313" key="2">
    <source>
        <dbReference type="EMBL" id="GAA1534704.1"/>
    </source>
</evidence>
<evidence type="ECO:0000256" key="1">
    <source>
        <dbReference type="SAM" id="MobiDB-lite"/>
    </source>
</evidence>
<dbReference type="Proteomes" id="UP001500363">
    <property type="component" value="Unassembled WGS sequence"/>
</dbReference>
<feature type="compositionally biased region" description="Polar residues" evidence="1">
    <location>
        <begin position="1"/>
        <end position="10"/>
    </location>
</feature>
<evidence type="ECO:0000313" key="3">
    <source>
        <dbReference type="Proteomes" id="UP001500363"/>
    </source>
</evidence>
<reference evidence="2 3" key="1">
    <citation type="journal article" date="2019" name="Int. J. Syst. Evol. Microbiol.">
        <title>The Global Catalogue of Microorganisms (GCM) 10K type strain sequencing project: providing services to taxonomists for standard genome sequencing and annotation.</title>
        <authorList>
            <consortium name="The Broad Institute Genomics Platform"/>
            <consortium name="The Broad Institute Genome Sequencing Center for Infectious Disease"/>
            <person name="Wu L."/>
            <person name="Ma J."/>
        </authorList>
    </citation>
    <scope>NUCLEOTIDE SEQUENCE [LARGE SCALE GENOMIC DNA]</scope>
    <source>
        <strain evidence="2 3">JCM 14303</strain>
    </source>
</reference>
<feature type="region of interest" description="Disordered" evidence="1">
    <location>
        <begin position="1"/>
        <end position="20"/>
    </location>
</feature>
<sequence length="339" mass="37523">MAVATISSWESKTDPKLPPKDRLHAYARFFARTPPANGTPHLPGEQELTAGERERFQTLHQELLNLRDAVRGVADSPSDGSILSFKDGPITIICPEVPAANRSSLAREENPNYTEAYRYADLDALIELWGQIRASNPELKVTRWLAAEVVPSEMKGHLVVLGGIGWNLVADRLQRELRDLPIQQVEVSDLKNGEIFRSSEPGGPEFRPVWKERANADLAAVGTKQIAADQTEDAWRGGKPRRLVEDVAFLARLRNPYSPHGTLTICSGVYSRGVLGAVLALTDDDVRERNAAYIASRFPKGSFAMLMRVPVVNGKAGAPDLDIRENRLYEWSPNEDPTP</sequence>
<comment type="caution">
    <text evidence="2">The sequence shown here is derived from an EMBL/GenBank/DDBJ whole genome shotgun (WGS) entry which is preliminary data.</text>
</comment>
<dbReference type="RefSeq" id="WP_344176362.1">
    <property type="nucleotide sequence ID" value="NZ_BAAANC010000002.1"/>
</dbReference>
<protein>
    <submittedName>
        <fullName evidence="2">Helix-turn-helix domain-containing protein</fullName>
    </submittedName>
</protein>
<accession>A0ABN2B829</accession>
<name>A0ABN2B829_9ACTN</name>
<dbReference type="EMBL" id="BAAANC010000002">
    <property type="protein sequence ID" value="GAA1534704.1"/>
    <property type="molecule type" value="Genomic_DNA"/>
</dbReference>
<proteinExistence type="predicted"/>
<feature type="compositionally biased region" description="Basic and acidic residues" evidence="1">
    <location>
        <begin position="11"/>
        <end position="20"/>
    </location>
</feature>